<evidence type="ECO:0000256" key="3">
    <source>
        <dbReference type="ARBA" id="ARBA00023157"/>
    </source>
</evidence>
<keyword evidence="8" id="KW-1185">Reference proteome</keyword>
<sequence length="807" mass="89686">MDTKFLVLLALVASATAGPLSVQESDRCSETCEDNGKFKYNPGYIYTYDYQVDTATSMSGASEDTARLTIQTSADVEVIGPCEFALRLRDTRLLHSDNAGHMKAAHREEQFRRGVEASELRFSFQNGVVAQICSGQSEDAWVTNFKKGILSSFQNSMDDLTKAQNLTETDVAGECRTEYKLVSDGYYSISIKKSKDILSCTKRHQYKTMLQMSPYNVPSEIQSLPIMKTTHECEQDIQKAGVLKSSTCTETHVYRPFANGNNGGMTEVKQTLTFKTSQSGVRSRPGNDKQKNEIQSLPIMKTTHECEQDIQKAGVLKSSTCTETHVYRPFANGNNGGMTEVKQTLTFKTSQSGVRSRPATIRSKDTLVFDHSASLPDTKMARVEADRRLRDICATSQQDVRSESPRQFSELVSAMRSLSQKDLEDLLKLLKTKSLCPENEKTYKFFLDALPLTSTGASVKLMTSLITDKDVKGMLAQAWITSLGFVQAPTSDMLLNAKTLVDSEHTRAESLLPVSSMVNNYCRKMTSCDQDYAVLSVMASLEKDIGYYCDASGKNFEKVLLSLRAIGNAGHATRAADVTNRCLSATSNPLEIRVVAAEAFRRMPCGAKDTELWNTYENGDLDSELRVAAYLALMRCPSDAILGKMAASLVNEEDEQIGAFVYSHLTNLRETSDPHKQDVARAVKNLALDKEFDLNTLKFSRNFEASTLINKLNTGFTAESNLVWSSVSQMPRSVTGNLTIDLFGQAINLMDFGARLEGLEYLMKNLFGPYMPEEQKFKVLPEHDQSVVSLISLKQRVFDSFGFQDII</sequence>
<comment type="caution">
    <text evidence="5">Lacks conserved residue(s) required for the propagation of feature annotation.</text>
</comment>
<dbReference type="Pfam" id="PF01347">
    <property type="entry name" value="Vitellogenin_N"/>
    <property type="match status" value="2"/>
</dbReference>
<dbReference type="RefSeq" id="XP_035828962.1">
    <property type="nucleotide sequence ID" value="XM_035973069.1"/>
</dbReference>
<evidence type="ECO:0000313" key="8">
    <source>
        <dbReference type="Proteomes" id="UP000694888"/>
    </source>
</evidence>
<dbReference type="SUPFAM" id="SSF48431">
    <property type="entry name" value="Lipovitellin-phosvitin complex, superhelical domain"/>
    <property type="match status" value="1"/>
</dbReference>
<evidence type="ECO:0000256" key="4">
    <source>
        <dbReference type="ARBA" id="ARBA00023180"/>
    </source>
</evidence>
<keyword evidence="4" id="KW-0325">Glycoprotein</keyword>
<name>A0ABM1W2R9_APLCA</name>
<feature type="chain" id="PRO_5047040345" evidence="6">
    <location>
        <begin position="18"/>
        <end position="807"/>
    </location>
</feature>
<feature type="domain" description="Vitellogenin" evidence="7">
    <location>
        <begin position="40"/>
        <end position="734"/>
    </location>
</feature>
<dbReference type="InterPro" id="IPR011030">
    <property type="entry name" value="Lipovitellin_superhlx_dom"/>
</dbReference>
<evidence type="ECO:0000259" key="7">
    <source>
        <dbReference type="PROSITE" id="PS51211"/>
    </source>
</evidence>
<evidence type="ECO:0000256" key="6">
    <source>
        <dbReference type="SAM" id="SignalP"/>
    </source>
</evidence>
<dbReference type="SMART" id="SM00638">
    <property type="entry name" value="LPD_N"/>
    <property type="match status" value="1"/>
</dbReference>
<dbReference type="InterPro" id="IPR001747">
    <property type="entry name" value="Vitellogenin_N"/>
</dbReference>
<gene>
    <name evidence="9" type="primary">LOC118477203</name>
</gene>
<dbReference type="GeneID" id="118477203"/>
<dbReference type="Pfam" id="PF09172">
    <property type="entry name" value="Vit_open_b-sht"/>
    <property type="match status" value="1"/>
</dbReference>
<organism evidence="8 9">
    <name type="scientific">Aplysia californica</name>
    <name type="common">California sea hare</name>
    <dbReference type="NCBI Taxonomy" id="6500"/>
    <lineage>
        <taxon>Eukaryota</taxon>
        <taxon>Metazoa</taxon>
        <taxon>Spiralia</taxon>
        <taxon>Lophotrochozoa</taxon>
        <taxon>Mollusca</taxon>
        <taxon>Gastropoda</taxon>
        <taxon>Heterobranchia</taxon>
        <taxon>Euthyneura</taxon>
        <taxon>Tectipleura</taxon>
        <taxon>Aplysiida</taxon>
        <taxon>Aplysioidea</taxon>
        <taxon>Aplysiidae</taxon>
        <taxon>Aplysia</taxon>
    </lineage>
</organism>
<keyword evidence="3" id="KW-1015">Disulfide bond</keyword>
<dbReference type="InterPro" id="IPR015255">
    <property type="entry name" value="Vitellinogen_open_b-sht"/>
</dbReference>
<protein>
    <submittedName>
        <fullName evidence="9">Apolipophorins-like</fullName>
    </submittedName>
</protein>
<dbReference type="Proteomes" id="UP000694888">
    <property type="component" value="Unplaced"/>
</dbReference>
<accession>A0ABM1W2R9</accession>
<reference evidence="9" key="1">
    <citation type="submission" date="2025-08" db="UniProtKB">
        <authorList>
            <consortium name="RefSeq"/>
        </authorList>
    </citation>
    <scope>IDENTIFICATION</scope>
</reference>
<evidence type="ECO:0000256" key="5">
    <source>
        <dbReference type="PROSITE-ProRule" id="PRU00557"/>
    </source>
</evidence>
<evidence type="ECO:0000313" key="9">
    <source>
        <dbReference type="RefSeq" id="XP_035828962.1"/>
    </source>
</evidence>
<keyword evidence="1 6" id="KW-0732">Signal</keyword>
<dbReference type="Gene3D" id="1.25.10.20">
    <property type="entry name" value="Vitellinogen, superhelical"/>
    <property type="match status" value="1"/>
</dbReference>
<dbReference type="InterPro" id="IPR015817">
    <property type="entry name" value="Vitellinogen_open_b-sht_sub1"/>
</dbReference>
<feature type="signal peptide" evidence="6">
    <location>
        <begin position="1"/>
        <end position="17"/>
    </location>
</feature>
<dbReference type="PANTHER" id="PTHR23345">
    <property type="entry name" value="VITELLOGENIN-RELATED"/>
    <property type="match status" value="1"/>
</dbReference>
<evidence type="ECO:0000256" key="2">
    <source>
        <dbReference type="ARBA" id="ARBA00022761"/>
    </source>
</evidence>
<keyword evidence="2" id="KW-0758">Storage protein</keyword>
<dbReference type="Gene3D" id="2.30.230.10">
    <property type="entry name" value="Lipovitellin, beta-sheet shell regions, chain A"/>
    <property type="match status" value="1"/>
</dbReference>
<dbReference type="PANTHER" id="PTHR23345:SF15">
    <property type="entry name" value="VITELLOGENIN 1-RELATED"/>
    <property type="match status" value="1"/>
</dbReference>
<proteinExistence type="predicted"/>
<dbReference type="InterPro" id="IPR015816">
    <property type="entry name" value="Vitellinogen_b-sht_N"/>
</dbReference>
<dbReference type="InterPro" id="IPR050733">
    <property type="entry name" value="Vitellogenin/Apolipophorin"/>
</dbReference>
<evidence type="ECO:0000256" key="1">
    <source>
        <dbReference type="ARBA" id="ARBA00022729"/>
    </source>
</evidence>
<dbReference type="InterPro" id="IPR015819">
    <property type="entry name" value="Lipid_transp_b-sht_shell"/>
</dbReference>
<dbReference type="Gene3D" id="2.20.50.20">
    <property type="entry name" value="Lipovitellin. Chain A, domain 3"/>
    <property type="match status" value="1"/>
</dbReference>
<dbReference type="PROSITE" id="PS51211">
    <property type="entry name" value="VITELLOGENIN"/>
    <property type="match status" value="1"/>
</dbReference>
<dbReference type="SUPFAM" id="SSF56968">
    <property type="entry name" value="Lipovitellin-phosvitin complex, beta-sheet shell regions"/>
    <property type="match status" value="3"/>
</dbReference>